<keyword evidence="2" id="KW-1185">Reference proteome</keyword>
<sequence>MADAPARALVIYGDAVLPALTPHHTSIHALAASGCCGFLALRDLQPSVNGAHRVVAELAQLLDVQDLYTIEAREEDCKFPSHQATEENAASLCMPSMSDRFMGIKAAMLTNSSSAGALGKRAGFTVSLLEEIDGGKTSGCSKISKMLPDPAFLASKLLNLLNFGEATKELQSEKETPKYELLLLHVLAQERRRSANMTSSLQTESKQVISFNENLTVQLPTSIEVADWLDLLLANVKHLATPGSSAAKHCYLVLVLGYGTAGCQDNLSEQFPLLEGTKGLSPELLQLRPRQSYSMKGGQLVNGIRNSHPLLAVHQLESVTRCDLCGTFEFNEFQEKSGNLAILAGRFLHEIAFKLWKAPKYGA</sequence>
<organism evidence="1 2">
    <name type="scientific">Diphasiastrum complanatum</name>
    <name type="common">Issler's clubmoss</name>
    <name type="synonym">Lycopodium complanatum</name>
    <dbReference type="NCBI Taxonomy" id="34168"/>
    <lineage>
        <taxon>Eukaryota</taxon>
        <taxon>Viridiplantae</taxon>
        <taxon>Streptophyta</taxon>
        <taxon>Embryophyta</taxon>
        <taxon>Tracheophyta</taxon>
        <taxon>Lycopodiopsida</taxon>
        <taxon>Lycopodiales</taxon>
        <taxon>Lycopodiaceae</taxon>
        <taxon>Lycopodioideae</taxon>
        <taxon>Diphasiastrum</taxon>
    </lineage>
</organism>
<comment type="caution">
    <text evidence="1">The sequence shown here is derived from an EMBL/GenBank/DDBJ whole genome shotgun (WGS) entry which is preliminary data.</text>
</comment>
<protein>
    <submittedName>
        <fullName evidence="1">Uncharacterized protein</fullName>
    </submittedName>
</protein>
<dbReference type="Proteomes" id="UP001162992">
    <property type="component" value="Chromosome 11"/>
</dbReference>
<reference evidence="2" key="1">
    <citation type="journal article" date="2024" name="Proc. Natl. Acad. Sci. U.S.A.">
        <title>Extraordinary preservation of gene collinearity over three hundred million years revealed in homosporous lycophytes.</title>
        <authorList>
            <person name="Li C."/>
            <person name="Wickell D."/>
            <person name="Kuo L.Y."/>
            <person name="Chen X."/>
            <person name="Nie B."/>
            <person name="Liao X."/>
            <person name="Peng D."/>
            <person name="Ji J."/>
            <person name="Jenkins J."/>
            <person name="Williams M."/>
            <person name="Shu S."/>
            <person name="Plott C."/>
            <person name="Barry K."/>
            <person name="Rajasekar S."/>
            <person name="Grimwood J."/>
            <person name="Han X."/>
            <person name="Sun S."/>
            <person name="Hou Z."/>
            <person name="He W."/>
            <person name="Dai G."/>
            <person name="Sun C."/>
            <person name="Schmutz J."/>
            <person name="Leebens-Mack J.H."/>
            <person name="Li F.W."/>
            <person name="Wang L."/>
        </authorList>
    </citation>
    <scope>NUCLEOTIDE SEQUENCE [LARGE SCALE GENOMIC DNA]</scope>
    <source>
        <strain evidence="2">cv. PW_Plant_1</strain>
    </source>
</reference>
<proteinExistence type="predicted"/>
<evidence type="ECO:0000313" key="2">
    <source>
        <dbReference type="Proteomes" id="UP001162992"/>
    </source>
</evidence>
<evidence type="ECO:0000313" key="1">
    <source>
        <dbReference type="EMBL" id="KAJ7538724.1"/>
    </source>
</evidence>
<gene>
    <name evidence="1" type="ORF">O6H91_11G061000</name>
</gene>
<name>A0ACC2C9J3_DIPCM</name>
<dbReference type="EMBL" id="CM055102">
    <property type="protein sequence ID" value="KAJ7538724.1"/>
    <property type="molecule type" value="Genomic_DNA"/>
</dbReference>
<accession>A0ACC2C9J3</accession>